<keyword evidence="3" id="KW-1185">Reference proteome</keyword>
<dbReference type="EMBL" id="JAGPXC010000005">
    <property type="protein sequence ID" value="KAH6653309.1"/>
    <property type="molecule type" value="Genomic_DNA"/>
</dbReference>
<evidence type="ECO:0000313" key="3">
    <source>
        <dbReference type="Proteomes" id="UP000758603"/>
    </source>
</evidence>
<dbReference type="GeneID" id="70129135"/>
<organism evidence="2 3">
    <name type="scientific">Truncatella angustata</name>
    <dbReference type="NCBI Taxonomy" id="152316"/>
    <lineage>
        <taxon>Eukaryota</taxon>
        <taxon>Fungi</taxon>
        <taxon>Dikarya</taxon>
        <taxon>Ascomycota</taxon>
        <taxon>Pezizomycotina</taxon>
        <taxon>Sordariomycetes</taxon>
        <taxon>Xylariomycetidae</taxon>
        <taxon>Amphisphaeriales</taxon>
        <taxon>Sporocadaceae</taxon>
        <taxon>Truncatella</taxon>
    </lineage>
</organism>
<evidence type="ECO:0000313" key="2">
    <source>
        <dbReference type="EMBL" id="KAH6653309.1"/>
    </source>
</evidence>
<dbReference type="OrthoDB" id="310217at2759"/>
<gene>
    <name evidence="2" type="ORF">BKA67DRAFT_536994</name>
</gene>
<dbReference type="AlphaFoldDB" id="A0A9P8UJM3"/>
<accession>A0A9P8UJM3</accession>
<comment type="caution">
    <text evidence="2">The sequence shown here is derived from an EMBL/GenBank/DDBJ whole genome shotgun (WGS) entry which is preliminary data.</text>
</comment>
<sequence length="318" mass="37241">MSALRPVPTAQQHRREVQWLSYKFSRYREDGTNPKRGPTVGEHRHLTLPVPKEDLHKVNAAEGPIQWKPYVRSKPYKVPDLDNILVHDVKRRSRPVFQRLQDVHTWFTGPGTHYQKVLGWGSSNLALHYKYGNADDARDFVLKVGLHDPTDDFRIRREEGMLRKIRRSHHIVQSISRQQISKQPRRNPSSIVLRSYAIIDDSERDRSSDDESVSGESGPAPKRRRTTFTVEKRARKDDRIRIAYTTGGQTRFIRESGYHDEQNPDVSEHRDFLLLEYMENGSLAAFIWKLNEQNKKCPNRVLWSFWACRKFFAWAAAK</sequence>
<feature type="region of interest" description="Disordered" evidence="1">
    <location>
        <begin position="202"/>
        <end position="228"/>
    </location>
</feature>
<dbReference type="RefSeq" id="XP_045957586.1">
    <property type="nucleotide sequence ID" value="XM_046100243.1"/>
</dbReference>
<evidence type="ECO:0000256" key="1">
    <source>
        <dbReference type="SAM" id="MobiDB-lite"/>
    </source>
</evidence>
<dbReference type="Proteomes" id="UP000758603">
    <property type="component" value="Unassembled WGS sequence"/>
</dbReference>
<protein>
    <recommendedName>
        <fullName evidence="4">Protein kinase domain-containing protein</fullName>
    </recommendedName>
</protein>
<name>A0A9P8UJM3_9PEZI</name>
<reference evidence="2" key="1">
    <citation type="journal article" date="2021" name="Nat. Commun.">
        <title>Genetic determinants of endophytism in the Arabidopsis root mycobiome.</title>
        <authorList>
            <person name="Mesny F."/>
            <person name="Miyauchi S."/>
            <person name="Thiergart T."/>
            <person name="Pickel B."/>
            <person name="Atanasova L."/>
            <person name="Karlsson M."/>
            <person name="Huettel B."/>
            <person name="Barry K.W."/>
            <person name="Haridas S."/>
            <person name="Chen C."/>
            <person name="Bauer D."/>
            <person name="Andreopoulos W."/>
            <person name="Pangilinan J."/>
            <person name="LaButti K."/>
            <person name="Riley R."/>
            <person name="Lipzen A."/>
            <person name="Clum A."/>
            <person name="Drula E."/>
            <person name="Henrissat B."/>
            <person name="Kohler A."/>
            <person name="Grigoriev I.V."/>
            <person name="Martin F.M."/>
            <person name="Hacquard S."/>
        </authorList>
    </citation>
    <scope>NUCLEOTIDE SEQUENCE</scope>
    <source>
        <strain evidence="2">MPI-SDFR-AT-0073</strain>
    </source>
</reference>
<evidence type="ECO:0008006" key="4">
    <source>
        <dbReference type="Google" id="ProtNLM"/>
    </source>
</evidence>
<proteinExistence type="predicted"/>